<sequence length="170" mass="18696">MPYITHEQLADSPGALELSEVATEEHRPSVRAELLNALLCGQDTSAWPPDDVADAERAVQRIDAAVADATAMIDGYLAKRGYVLPLNPVPGLVVAWCRAITRYMLHKDRRALEATDRIARGYTDAQRLLQQTADGKFSLGAEDVVANDKLDARFECAPSVFSRRELGAFR</sequence>
<name>A0A1I7JLC4_9BURK</name>
<evidence type="ECO:0000313" key="1">
    <source>
        <dbReference type="EMBL" id="SFU85957.1"/>
    </source>
</evidence>
<keyword evidence="2" id="KW-1185">Reference proteome</keyword>
<reference evidence="1 2" key="1">
    <citation type="submission" date="2016-10" db="EMBL/GenBank/DDBJ databases">
        <authorList>
            <person name="de Groot N.N."/>
        </authorList>
    </citation>
    <scope>NUCLEOTIDE SEQUENCE [LARGE SCALE GENOMIC DNA]</scope>
    <source>
        <strain evidence="1 2">R-24608</strain>
    </source>
</reference>
<gene>
    <name evidence="1" type="ORF">SAMN04489707_102766</name>
</gene>
<accession>A0A1I7JLC4</accession>
<evidence type="ECO:0000313" key="2">
    <source>
        <dbReference type="Proteomes" id="UP000183656"/>
    </source>
</evidence>
<dbReference type="RefSeq" id="WP_054256690.1">
    <property type="nucleotide sequence ID" value="NZ_CYIG01000022.1"/>
</dbReference>
<protein>
    <submittedName>
        <fullName evidence="1">Mu-like prophage protein gp36</fullName>
    </submittedName>
</protein>
<dbReference type="EMBL" id="FPBX01000027">
    <property type="protein sequence ID" value="SFU85957.1"/>
    <property type="molecule type" value="Genomic_DNA"/>
</dbReference>
<organism evidence="1 2">
    <name type="scientific">Paenacidovorax caeni</name>
    <dbReference type="NCBI Taxonomy" id="343013"/>
    <lineage>
        <taxon>Bacteria</taxon>
        <taxon>Pseudomonadati</taxon>
        <taxon>Pseudomonadota</taxon>
        <taxon>Betaproteobacteria</taxon>
        <taxon>Burkholderiales</taxon>
        <taxon>Comamonadaceae</taxon>
        <taxon>Paenacidovorax</taxon>
    </lineage>
</organism>
<dbReference type="Pfam" id="PF07030">
    <property type="entry name" value="Phage_Mu_Gp36"/>
    <property type="match status" value="1"/>
</dbReference>
<dbReference type="OrthoDB" id="6886549at2"/>
<dbReference type="InterPro" id="IPR009752">
    <property type="entry name" value="Phage_Mu_GpJ"/>
</dbReference>
<dbReference type="AlphaFoldDB" id="A0A1I7JLC4"/>
<dbReference type="STRING" id="343013.SAMN04489707_102766"/>
<proteinExistence type="predicted"/>
<dbReference type="Proteomes" id="UP000183656">
    <property type="component" value="Unassembled WGS sequence"/>
</dbReference>